<dbReference type="Proteomes" id="UP000012960">
    <property type="component" value="Unplaced"/>
</dbReference>
<reference evidence="16" key="2">
    <citation type="submission" date="2021-05" db="UniProtKB">
        <authorList>
            <consortium name="EnsemblPlants"/>
        </authorList>
    </citation>
    <scope>IDENTIFICATION</scope>
    <source>
        <strain evidence="16">subsp. malaccensis</strain>
    </source>
</reference>
<evidence type="ECO:0000256" key="9">
    <source>
        <dbReference type="ARBA" id="ARBA00022989"/>
    </source>
</evidence>
<evidence type="ECO:0000256" key="1">
    <source>
        <dbReference type="ARBA" id="ARBA00004236"/>
    </source>
</evidence>
<dbReference type="InParanoid" id="A0A804IWE6"/>
<keyword evidence="9 11" id="KW-1133">Transmembrane helix</keyword>
<feature type="chain" id="PRO_5033611484" evidence="12">
    <location>
        <begin position="27"/>
        <end position="599"/>
    </location>
</feature>
<dbReference type="OrthoDB" id="785701at2759"/>
<feature type="domain" description="Disease resistance R13L4/SHOC-2-like LRR" evidence="14">
    <location>
        <begin position="74"/>
        <end position="184"/>
    </location>
</feature>
<comment type="subcellular location">
    <subcellularLocation>
        <location evidence="1">Cell membrane</location>
    </subcellularLocation>
    <subcellularLocation>
        <location evidence="2">Membrane</location>
        <topology evidence="2">Single-pass type I membrane protein</topology>
    </subcellularLocation>
</comment>
<dbReference type="Gramene" id="Ma04_t32290.1">
    <property type="protein sequence ID" value="Ma04_p32290.1"/>
    <property type="gene ID" value="Ma04_g32290"/>
</dbReference>
<dbReference type="InterPro" id="IPR013210">
    <property type="entry name" value="LRR_N_plant-typ"/>
</dbReference>
<evidence type="ECO:0000256" key="6">
    <source>
        <dbReference type="ARBA" id="ARBA00022692"/>
    </source>
</evidence>
<dbReference type="InterPro" id="IPR055414">
    <property type="entry name" value="LRR_R13L4/SHOC2-like"/>
</dbReference>
<dbReference type="GO" id="GO:0005886">
    <property type="term" value="C:plasma membrane"/>
    <property type="evidence" value="ECO:0007669"/>
    <property type="project" value="UniProtKB-SubCell"/>
</dbReference>
<evidence type="ECO:0000256" key="10">
    <source>
        <dbReference type="ARBA" id="ARBA00023136"/>
    </source>
</evidence>
<evidence type="ECO:0000313" key="16">
    <source>
        <dbReference type="EnsemblPlants" id="Ma04_p32290.1"/>
    </source>
</evidence>
<evidence type="ECO:0000256" key="12">
    <source>
        <dbReference type="SAM" id="SignalP"/>
    </source>
</evidence>
<comment type="similarity">
    <text evidence="3">Belongs to the RLP family.</text>
</comment>
<accession>A0A804IWE6</accession>
<dbReference type="Gene3D" id="3.80.10.10">
    <property type="entry name" value="Ribonuclease Inhibitor"/>
    <property type="match status" value="3"/>
</dbReference>
<evidence type="ECO:0000256" key="4">
    <source>
        <dbReference type="ARBA" id="ARBA00022475"/>
    </source>
</evidence>
<dbReference type="OMA" id="WICQTIH"/>
<name>A0A804IWE6_MUSAM</name>
<feature type="domain" description="Leucine-rich repeat-containing N-terminal plant-type" evidence="13">
    <location>
        <begin position="36"/>
        <end position="72"/>
    </location>
</feature>
<evidence type="ECO:0000256" key="7">
    <source>
        <dbReference type="ARBA" id="ARBA00022729"/>
    </source>
</evidence>
<keyword evidence="7 12" id="KW-0732">Signal</keyword>
<proteinExistence type="inferred from homology"/>
<dbReference type="InterPro" id="IPR003591">
    <property type="entry name" value="Leu-rich_rpt_typical-subtyp"/>
</dbReference>
<keyword evidence="10 11" id="KW-0472">Membrane</keyword>
<evidence type="ECO:0000259" key="13">
    <source>
        <dbReference type="Pfam" id="PF08263"/>
    </source>
</evidence>
<keyword evidence="5" id="KW-0433">Leucine-rich repeat</keyword>
<keyword evidence="4" id="KW-1003">Cell membrane</keyword>
<dbReference type="PROSITE" id="PS51450">
    <property type="entry name" value="LRR"/>
    <property type="match status" value="1"/>
</dbReference>
<evidence type="ECO:0000256" key="11">
    <source>
        <dbReference type="SAM" id="Phobius"/>
    </source>
</evidence>
<sequence>MRASPTYPCNCILLPLLFLFYLETGATNVHDQSCSPSDLRALYAFARSLDRGIRDWPAANSTRCCGWPGVRCALFSLSAVRVVGLDLSGKGLEGVLSPSLAGLDKLTFLNLSSNSFRGSIPPELLRLKFLEVLDLSSNHLSGELPPGMGNLSNLSRLVVSSNGFTGNIPDVFHDLRKLEVLSAKSNGFIGRLPSSLSSCSMLTVLDLFNNSLGGRIDLDFRRLDRLTTLNLGWNRLQGLIPQALSSCKALKILNLSRNNLSGQVPEKLCRLRSLSSLNLDSNSLSNLSQALGVLQGCHNLRVLGLASNFQGEEMPTTGIRGFQRLRAMSIGYCALTGRIPSWLRNCEELRVLGLPWNRLTGEIPSWFGRFDHLFLLDLANNSLYGEIPASLAELKSLTSEIPPQDGVDFSIEFPFFGWSSNQQILEPLKNQQMYKHYTDFPPAVILSYNRLNGSILKEFGNLRYLHRLDLSRNNLSGSIPEELSSMVNLERLDLSFNNLSGSIPSSLTGLSFLSFFSVAFNHMRGLIPIGGQFSTFPCSSFEGNPGLYSDSLHFCEPVKETYPKEGDVDEDKIAFMGLPFAIGMASGFVFIVYVLMCCW</sequence>
<keyword evidence="17" id="KW-1185">Reference proteome</keyword>
<dbReference type="PRINTS" id="PR00019">
    <property type="entry name" value="LEURICHRPT"/>
</dbReference>
<dbReference type="PANTHER" id="PTHR48060">
    <property type="entry name" value="DNA DAMAGE-REPAIR/TOLERATION PROTEIN DRT100"/>
    <property type="match status" value="1"/>
</dbReference>
<dbReference type="FunFam" id="3.80.10.10:FF:000213">
    <property type="entry name" value="Tyrosine-sulfated glycopeptide receptor 1"/>
    <property type="match status" value="1"/>
</dbReference>
<dbReference type="InterPro" id="IPR053211">
    <property type="entry name" value="DNA_repair-toleration"/>
</dbReference>
<dbReference type="InterPro" id="IPR001611">
    <property type="entry name" value="Leu-rich_rpt"/>
</dbReference>
<evidence type="ECO:0000256" key="2">
    <source>
        <dbReference type="ARBA" id="ARBA00004479"/>
    </source>
</evidence>
<evidence type="ECO:0000313" key="17">
    <source>
        <dbReference type="Proteomes" id="UP000012960"/>
    </source>
</evidence>
<dbReference type="FunCoup" id="A0A804IWE6">
    <property type="interactions" value="2"/>
</dbReference>
<protein>
    <submittedName>
        <fullName evidence="15">(wild Malaysian banana) hypothetical protein</fullName>
    </submittedName>
</protein>
<keyword evidence="6 11" id="KW-0812">Transmembrane</keyword>
<dbReference type="Pfam" id="PF00560">
    <property type="entry name" value="LRR_1"/>
    <property type="match status" value="1"/>
</dbReference>
<dbReference type="PANTHER" id="PTHR48060:SF21">
    <property type="entry name" value="L DOMAIN-LIKE PROTEIN"/>
    <property type="match status" value="1"/>
</dbReference>
<evidence type="ECO:0000259" key="14">
    <source>
        <dbReference type="Pfam" id="PF23598"/>
    </source>
</evidence>
<feature type="transmembrane region" description="Helical" evidence="11">
    <location>
        <begin position="573"/>
        <end position="596"/>
    </location>
</feature>
<dbReference type="Pfam" id="PF08263">
    <property type="entry name" value="LRRNT_2"/>
    <property type="match status" value="1"/>
</dbReference>
<dbReference type="FunFam" id="3.80.10.10:FF:000400">
    <property type="entry name" value="Nuclear pore complex protein NUP107"/>
    <property type="match status" value="1"/>
</dbReference>
<evidence type="ECO:0000256" key="5">
    <source>
        <dbReference type="ARBA" id="ARBA00022614"/>
    </source>
</evidence>
<evidence type="ECO:0000256" key="3">
    <source>
        <dbReference type="ARBA" id="ARBA00009592"/>
    </source>
</evidence>
<evidence type="ECO:0000313" key="15">
    <source>
        <dbReference type="EMBL" id="CAG1844036.1"/>
    </source>
</evidence>
<dbReference type="Pfam" id="PF13855">
    <property type="entry name" value="LRR_8"/>
    <property type="match status" value="2"/>
</dbReference>
<keyword evidence="8" id="KW-0677">Repeat</keyword>
<dbReference type="InterPro" id="IPR032675">
    <property type="entry name" value="LRR_dom_sf"/>
</dbReference>
<feature type="signal peptide" evidence="12">
    <location>
        <begin position="1"/>
        <end position="26"/>
    </location>
</feature>
<evidence type="ECO:0000256" key="8">
    <source>
        <dbReference type="ARBA" id="ARBA00022737"/>
    </source>
</evidence>
<dbReference type="EMBL" id="HG996469">
    <property type="protein sequence ID" value="CAG1844036.1"/>
    <property type="molecule type" value="Genomic_DNA"/>
</dbReference>
<reference evidence="15" key="1">
    <citation type="submission" date="2021-03" db="EMBL/GenBank/DDBJ databases">
        <authorList>
            <consortium name="Genoscope - CEA"/>
            <person name="William W."/>
        </authorList>
    </citation>
    <scope>NUCLEOTIDE SEQUENCE</scope>
    <source>
        <strain evidence="15">Doubled-haploid Pahang</strain>
    </source>
</reference>
<dbReference type="Pfam" id="PF23598">
    <property type="entry name" value="LRR_14"/>
    <property type="match status" value="1"/>
</dbReference>
<dbReference type="SUPFAM" id="SSF52058">
    <property type="entry name" value="L domain-like"/>
    <property type="match status" value="2"/>
</dbReference>
<dbReference type="EnsemblPlants" id="Ma04_t32290.1">
    <property type="protein sequence ID" value="Ma04_p32290.1"/>
    <property type="gene ID" value="Ma04_g32290"/>
</dbReference>
<dbReference type="AlphaFoldDB" id="A0A804IWE6"/>
<organism evidence="16 17">
    <name type="scientific">Musa acuminata subsp. malaccensis</name>
    <name type="common">Wild banana</name>
    <name type="synonym">Musa malaccensis</name>
    <dbReference type="NCBI Taxonomy" id="214687"/>
    <lineage>
        <taxon>Eukaryota</taxon>
        <taxon>Viridiplantae</taxon>
        <taxon>Streptophyta</taxon>
        <taxon>Embryophyta</taxon>
        <taxon>Tracheophyta</taxon>
        <taxon>Spermatophyta</taxon>
        <taxon>Magnoliopsida</taxon>
        <taxon>Liliopsida</taxon>
        <taxon>Zingiberales</taxon>
        <taxon>Musaceae</taxon>
        <taxon>Musa</taxon>
    </lineage>
</organism>
<gene>
    <name evidence="15" type="ORF">GSMUA_138310.1</name>
</gene>
<dbReference type="SMART" id="SM00369">
    <property type="entry name" value="LRR_TYP"/>
    <property type="match status" value="6"/>
</dbReference>